<keyword evidence="2" id="KW-1185">Reference proteome</keyword>
<dbReference type="Proteomes" id="UP000643279">
    <property type="component" value="Unassembled WGS sequence"/>
</dbReference>
<reference evidence="2" key="1">
    <citation type="journal article" date="2019" name="Int. J. Syst. Evol. Microbiol.">
        <title>The Global Catalogue of Microorganisms (GCM) 10K type strain sequencing project: providing services to taxonomists for standard genome sequencing and annotation.</title>
        <authorList>
            <consortium name="The Broad Institute Genomics Platform"/>
            <consortium name="The Broad Institute Genome Sequencing Center for Infectious Disease"/>
            <person name="Wu L."/>
            <person name="Ma J."/>
        </authorList>
    </citation>
    <scope>NUCLEOTIDE SEQUENCE [LARGE SCALE GENOMIC DNA]</scope>
    <source>
        <strain evidence="2">CGMCC 1.12778</strain>
    </source>
</reference>
<accession>A0ABQ2AWN7</accession>
<proteinExistence type="predicted"/>
<evidence type="ECO:0000313" key="2">
    <source>
        <dbReference type="Proteomes" id="UP000643279"/>
    </source>
</evidence>
<organism evidence="1 2">
    <name type="scientific">Arthrobacter liuii</name>
    <dbReference type="NCBI Taxonomy" id="1476996"/>
    <lineage>
        <taxon>Bacteria</taxon>
        <taxon>Bacillati</taxon>
        <taxon>Actinomycetota</taxon>
        <taxon>Actinomycetes</taxon>
        <taxon>Micrococcales</taxon>
        <taxon>Micrococcaceae</taxon>
        <taxon>Arthrobacter</taxon>
    </lineage>
</organism>
<comment type="caution">
    <text evidence="1">The sequence shown here is derived from an EMBL/GenBank/DDBJ whole genome shotgun (WGS) entry which is preliminary data.</text>
</comment>
<gene>
    <name evidence="1" type="ORF">GCM10007170_36780</name>
</gene>
<name>A0ABQ2AWN7_9MICC</name>
<dbReference type="EMBL" id="BMFW01000025">
    <property type="protein sequence ID" value="GGI00196.1"/>
    <property type="molecule type" value="Genomic_DNA"/>
</dbReference>
<protein>
    <submittedName>
        <fullName evidence="1">Uncharacterized protein</fullName>
    </submittedName>
</protein>
<evidence type="ECO:0000313" key="1">
    <source>
        <dbReference type="EMBL" id="GGI00196.1"/>
    </source>
</evidence>
<sequence length="115" mass="12065">MSPSQAKAGEVVLVQAGDAHCNPRYGENALVQVTLTDATGSIVMTETAPMTDAGGFTFRFEVPTQAAPGEASVKAVPYALDWCDDTGRNNRAAHPTATVTRTSCAARMKPLTILP</sequence>